<gene>
    <name evidence="4" type="ORF">VIA_001162</name>
    <name evidence="5" type="ORF">VIOR3934_08666</name>
</gene>
<dbReference type="CDD" id="cd00077">
    <property type="entry name" value="HDc"/>
    <property type="match status" value="1"/>
</dbReference>
<organism evidence="5 6">
    <name type="scientific">Vibrio orientalis CIP 102891 = ATCC 33934</name>
    <dbReference type="NCBI Taxonomy" id="675816"/>
    <lineage>
        <taxon>Bacteria</taxon>
        <taxon>Pseudomonadati</taxon>
        <taxon>Pseudomonadota</taxon>
        <taxon>Gammaproteobacteria</taxon>
        <taxon>Vibrionales</taxon>
        <taxon>Vibrionaceae</taxon>
        <taxon>Vibrio</taxon>
        <taxon>Vibrio oreintalis group</taxon>
    </lineage>
</organism>
<dbReference type="Proteomes" id="UP000003515">
    <property type="component" value="Unassembled WGS sequence"/>
</dbReference>
<dbReference type="SUPFAM" id="SSF52172">
    <property type="entry name" value="CheY-like"/>
    <property type="match status" value="1"/>
</dbReference>
<dbReference type="PANTHER" id="PTHR45228">
    <property type="entry name" value="CYCLIC DI-GMP PHOSPHODIESTERASE TM_0186-RELATED"/>
    <property type="match status" value="1"/>
</dbReference>
<evidence type="ECO:0000313" key="5">
    <source>
        <dbReference type="EMBL" id="EGU52854.1"/>
    </source>
</evidence>
<reference evidence="4 7" key="1">
    <citation type="submission" date="2009-10" db="EMBL/GenBank/DDBJ databases">
        <authorList>
            <consortium name="Los Alamos National Laboratory (LANL)"/>
            <consortium name="National Microbial Pathogen Data Resource (NMPDR)"/>
            <person name="Munk A.C."/>
            <person name="Chertkov O."/>
            <person name="Tapia R."/>
            <person name="Green L."/>
            <person name="Rogers Y."/>
            <person name="Detter J.C."/>
            <person name="Bruce D."/>
            <person name="Brettin T.S."/>
            <person name="Colwell R.R."/>
            <person name="Huq A."/>
            <person name="Grim C.J."/>
            <person name="Hasan N.A."/>
            <person name="Bartels D."/>
            <person name="Vonstein V."/>
        </authorList>
    </citation>
    <scope>NUCLEOTIDE SEQUENCE [LARGE SCALE GENOMIC DNA]</scope>
    <source>
        <strain evidence="4 7">CIP 102891</strain>
    </source>
</reference>
<keyword evidence="1" id="KW-0597">Phosphoprotein</keyword>
<dbReference type="OrthoDB" id="6210373at2"/>
<dbReference type="InterPro" id="IPR021800">
    <property type="entry name" value="DUF3369"/>
</dbReference>
<dbReference type="PROSITE" id="PS51832">
    <property type="entry name" value="HD_GYP"/>
    <property type="match status" value="1"/>
</dbReference>
<comment type="caution">
    <text evidence="5">The sequence shown here is derived from an EMBL/GenBank/DDBJ whole genome shotgun (WGS) entry which is preliminary data.</text>
</comment>
<proteinExistence type="predicted"/>
<reference evidence="5" key="2">
    <citation type="submission" date="2011-08" db="EMBL/GenBank/DDBJ databases">
        <authorList>
            <person name="Hoffman M."/>
            <person name="Strain E.A."/>
            <person name="Brown E."/>
            <person name="Allard M.W."/>
        </authorList>
    </citation>
    <scope>NUCLEOTIDE SEQUENCE</scope>
    <source>
        <strain evidence="5">CIP 102891</strain>
    </source>
</reference>
<dbReference type="SMART" id="SM00448">
    <property type="entry name" value="REC"/>
    <property type="match status" value="1"/>
</dbReference>
<accession>C9QFG8</accession>
<dbReference type="eggNOG" id="COG3437">
    <property type="taxonomic scope" value="Bacteria"/>
</dbReference>
<keyword evidence="7" id="KW-1185">Reference proteome</keyword>
<name>C9QFG8_VIBOR</name>
<dbReference type="PATRIC" id="fig|675816.5.peg.802"/>
<dbReference type="Pfam" id="PF00072">
    <property type="entry name" value="Response_reg"/>
    <property type="match status" value="1"/>
</dbReference>
<dbReference type="PROSITE" id="PS50110">
    <property type="entry name" value="RESPONSE_REGULATORY"/>
    <property type="match status" value="1"/>
</dbReference>
<feature type="domain" description="Response regulatory" evidence="2">
    <location>
        <begin position="24"/>
        <end position="148"/>
    </location>
</feature>
<dbReference type="InterPro" id="IPR001789">
    <property type="entry name" value="Sig_transdc_resp-reg_receiver"/>
</dbReference>
<dbReference type="InterPro" id="IPR003607">
    <property type="entry name" value="HD/PDEase_dom"/>
</dbReference>
<evidence type="ECO:0000313" key="7">
    <source>
        <dbReference type="Proteomes" id="UP000003515"/>
    </source>
</evidence>
<dbReference type="Pfam" id="PF13487">
    <property type="entry name" value="HD_5"/>
    <property type="match status" value="1"/>
</dbReference>
<dbReference type="InterPro" id="IPR011006">
    <property type="entry name" value="CheY-like_superfamily"/>
</dbReference>
<dbReference type="Gene3D" id="1.10.3210.10">
    <property type="entry name" value="Hypothetical protein af1432"/>
    <property type="match status" value="1"/>
</dbReference>
<evidence type="ECO:0000259" key="3">
    <source>
        <dbReference type="PROSITE" id="PS51832"/>
    </source>
</evidence>
<evidence type="ECO:0000313" key="6">
    <source>
        <dbReference type="Proteomes" id="UP000002817"/>
    </source>
</evidence>
<sequence>MDSDTYCFAPSDQPTETLPQSFWEILVVDDEKDVHDVTNLVLGKNEFLGHQLHFTHAYSAKEAKQKFKDGPQYAVILLDVVMETRQAGLELARWIRDEFGDRHCRIILRTGQPGDAPEEKVILNYDINDYKTKTELTSTRLLTTIYSAIRSYSDIITIEHTRDGLKTIIESTSNILTDDTSSTWLKGILQQIVALLKLNDAHTLHFGASEVDGDWTIATSTDENKVTIGHELTNYIDASHLSRFTQSSELIEISPTKFALPIDVHNRHGVIIINCSKHVIEQRKELIELMVKNASIAYEKLYILNDMLETQKEIAYRLGEVVETRSKESGSHVKRLSLLSHLLALEAGLGEKMAENIKLASPLHDIGKIAIPDNILHKPGKLTAEEWEIMKTHASIGGDILSGSHLDILKVAAVIASSHHEKWDGSGYPKGLSGLDIPIEGRITAIIDVFDALASKRSYKEPWTHKQIVEHFQQQHGIHFDPELCDVFLRIYEKCVALRNSYPD</sequence>
<dbReference type="GO" id="GO:0008081">
    <property type="term" value="F:phosphoric diester hydrolase activity"/>
    <property type="evidence" value="ECO:0007669"/>
    <property type="project" value="UniProtKB-ARBA"/>
</dbReference>
<dbReference type="AlphaFoldDB" id="C9QFG8"/>
<dbReference type="GO" id="GO:0000160">
    <property type="term" value="P:phosphorelay signal transduction system"/>
    <property type="evidence" value="ECO:0007669"/>
    <property type="project" value="InterPro"/>
</dbReference>
<feature type="domain" description="HD-GYP" evidence="3">
    <location>
        <begin position="307"/>
        <end position="504"/>
    </location>
</feature>
<protein>
    <submittedName>
        <fullName evidence="5">HD domain-containing protein</fullName>
    </submittedName>
    <submittedName>
        <fullName evidence="4">Response regulator</fullName>
    </submittedName>
</protein>
<evidence type="ECO:0000259" key="2">
    <source>
        <dbReference type="PROSITE" id="PS50110"/>
    </source>
</evidence>
<dbReference type="InterPro" id="IPR037522">
    <property type="entry name" value="HD_GYP_dom"/>
</dbReference>
<dbReference type="SMART" id="SM00471">
    <property type="entry name" value="HDc"/>
    <property type="match status" value="1"/>
</dbReference>
<dbReference type="STRING" id="675816.VIA_001162"/>
<evidence type="ECO:0000313" key="4">
    <source>
        <dbReference type="EMBL" id="EEX94004.1"/>
    </source>
</evidence>
<dbReference type="PANTHER" id="PTHR45228:SF9">
    <property type="entry name" value="3'3'-CGAMP-SPECIFIC PHOSPHODIESTERASE 2"/>
    <property type="match status" value="1"/>
</dbReference>
<dbReference type="Pfam" id="PF11849">
    <property type="entry name" value="DUF3369"/>
    <property type="match status" value="1"/>
</dbReference>
<dbReference type="EMBL" id="AFWH01000011">
    <property type="protein sequence ID" value="EGU52854.1"/>
    <property type="molecule type" value="Genomic_DNA"/>
</dbReference>
<dbReference type="Gene3D" id="3.40.50.2300">
    <property type="match status" value="1"/>
</dbReference>
<dbReference type="SUPFAM" id="SSF109604">
    <property type="entry name" value="HD-domain/PDEase-like"/>
    <property type="match status" value="1"/>
</dbReference>
<feature type="modified residue" description="4-aspartylphosphate" evidence="1">
    <location>
        <position position="79"/>
    </location>
</feature>
<evidence type="ECO:0000256" key="1">
    <source>
        <dbReference type="PROSITE-ProRule" id="PRU00169"/>
    </source>
</evidence>
<dbReference type="EMBL" id="ACZV01000004">
    <property type="protein sequence ID" value="EEX94004.1"/>
    <property type="molecule type" value="Genomic_DNA"/>
</dbReference>
<reference evidence="5 6" key="3">
    <citation type="journal article" date="2012" name="Int. J. Syst. Evol. Microbiol.">
        <title>Vibrio caribbeanicus sp. nov., isolated from the marine sponge Scleritoderma cyanea.</title>
        <authorList>
            <person name="Hoffmann M."/>
            <person name="Monday S.R."/>
            <person name="Allard M.W."/>
            <person name="Strain E.A."/>
            <person name="Whittaker P."/>
            <person name="Naum M."/>
            <person name="McCarthy P.J."/>
            <person name="Lopez J.V."/>
            <person name="Fischer M."/>
            <person name="Brown E.W."/>
        </authorList>
    </citation>
    <scope>NUCLEOTIDE SEQUENCE [LARGE SCALE GENOMIC DNA]</scope>
    <source>
        <strain evidence="5">CIP 102891</strain>
        <strain evidence="6">CIP 102891 / ATCC 33934</strain>
    </source>
</reference>
<dbReference type="RefSeq" id="WP_004411688.1">
    <property type="nucleotide sequence ID" value="NZ_ACZV01000004.1"/>
</dbReference>
<dbReference type="Proteomes" id="UP000002817">
    <property type="component" value="Unassembled WGS sequence"/>
</dbReference>
<dbReference type="InterPro" id="IPR052020">
    <property type="entry name" value="Cyclic_di-GMP/3'3'-cGAMP_PDE"/>
</dbReference>